<dbReference type="InterPro" id="IPR016024">
    <property type="entry name" value="ARM-type_fold"/>
</dbReference>
<name>A0A7C6EGS4_UNCW3</name>
<dbReference type="InterPro" id="IPR011989">
    <property type="entry name" value="ARM-like"/>
</dbReference>
<dbReference type="AlphaFoldDB" id="A0A7C6EGS4"/>
<comment type="caution">
    <text evidence="1">The sequence shown here is derived from an EMBL/GenBank/DDBJ whole genome shotgun (WGS) entry which is preliminary data.</text>
</comment>
<dbReference type="EMBL" id="DTHJ01000086">
    <property type="protein sequence ID" value="HHS62800.1"/>
    <property type="molecule type" value="Genomic_DNA"/>
</dbReference>
<dbReference type="SUPFAM" id="SSF158791">
    <property type="entry name" value="MgtE N-terminal domain-like"/>
    <property type="match status" value="1"/>
</dbReference>
<dbReference type="Pfam" id="PF13646">
    <property type="entry name" value="HEAT_2"/>
    <property type="match status" value="1"/>
</dbReference>
<protein>
    <recommendedName>
        <fullName evidence="2">HEAT repeat domain-containing protein</fullName>
    </recommendedName>
</protein>
<gene>
    <name evidence="1" type="ORF">ENV70_04190</name>
</gene>
<dbReference type="Gene3D" id="1.25.10.10">
    <property type="entry name" value="Leucine-rich Repeat Variant"/>
    <property type="match status" value="2"/>
</dbReference>
<evidence type="ECO:0000313" key="1">
    <source>
        <dbReference type="EMBL" id="HHS62800.1"/>
    </source>
</evidence>
<organism evidence="1">
    <name type="scientific">candidate division WOR-3 bacterium</name>
    <dbReference type="NCBI Taxonomy" id="2052148"/>
    <lineage>
        <taxon>Bacteria</taxon>
        <taxon>Bacteria division WOR-3</taxon>
    </lineage>
</organism>
<sequence>MHQTFILDFLKELAVGFKSAKSYPPGHPIMEKVVSNTLAQISKIFADYPEFSFYFLEKTVIFQDMRFDVSKNLAVLSFIEALKKNEIESLTFSSGVNNEDVKNLYEVMSSSKLKLKEYGGPSEMLEAKGTQKIKINAVKFGIQTGATVQVAQESKGAEVSVETSDLQEEIESFKKLLEKGISAIELRQEFKRLSEKAEGVSALSQMTQSEAVAKILENLPYEHRIELFKELELKPFVLRILSNLSEDNLLELIITKQNDFGEMKKILGVMSDDKFAKLLPILKEKIPNIYEYLAQMGLLLSEKLTSIFSREDLHSTIRPYYNMLDSQNAKVREEGIKSLATLAGRFIQQGHIEIATEITQRLVVALEQESVSEVVSNTLEEIYNLYNTARLSNLTKICDALVEPFNKILSRPGIPLSIKKLMINFMGETMNPAVLPALMTFLWESGLYPEVRAAIIKIGKDAVPELLLTLKEAEDYSFRMKIIDILKNIGKEALDTLLKNIDAPEWYMRRNIVNIIGEIGDKEICPNLEILINDPEDRVRLELVRAFIKLEYEKGLKSLLKDSAIEVRAESLRGLRKLISNEEIGELIPLLKEKGDAFHAELLKIIGERKLIEAFPFIVDYLRNLTLRDDQTAQGLKQVAFSVLIRLSLPETKAVLEEFANSRDKFLADLARSAIKRIG</sequence>
<reference evidence="1" key="1">
    <citation type="journal article" date="2020" name="mSystems">
        <title>Genome- and Community-Level Interaction Insights into Carbon Utilization and Element Cycling Functions of Hydrothermarchaeota in Hydrothermal Sediment.</title>
        <authorList>
            <person name="Zhou Z."/>
            <person name="Liu Y."/>
            <person name="Xu W."/>
            <person name="Pan J."/>
            <person name="Luo Z.H."/>
            <person name="Li M."/>
        </authorList>
    </citation>
    <scope>NUCLEOTIDE SEQUENCE [LARGE SCALE GENOMIC DNA]</scope>
    <source>
        <strain evidence="1">SpSt-783</strain>
    </source>
</reference>
<proteinExistence type="predicted"/>
<dbReference type="SUPFAM" id="SSF48371">
    <property type="entry name" value="ARM repeat"/>
    <property type="match status" value="2"/>
</dbReference>
<evidence type="ECO:0008006" key="2">
    <source>
        <dbReference type="Google" id="ProtNLM"/>
    </source>
</evidence>
<accession>A0A7C6EGS4</accession>